<accession>W4G0K4</accession>
<organism evidence="1">
    <name type="scientific">Aphanomyces astaci</name>
    <name type="common">Crayfish plague agent</name>
    <dbReference type="NCBI Taxonomy" id="112090"/>
    <lineage>
        <taxon>Eukaryota</taxon>
        <taxon>Sar</taxon>
        <taxon>Stramenopiles</taxon>
        <taxon>Oomycota</taxon>
        <taxon>Saprolegniomycetes</taxon>
        <taxon>Saprolegniales</taxon>
        <taxon>Verrucalvaceae</taxon>
        <taxon>Aphanomyces</taxon>
    </lineage>
</organism>
<dbReference type="EMBL" id="KI913150">
    <property type="protein sequence ID" value="ETV73220.1"/>
    <property type="molecule type" value="Genomic_DNA"/>
</dbReference>
<dbReference type="VEuPathDB" id="FungiDB:H257_12022"/>
<reference evidence="1" key="1">
    <citation type="submission" date="2013-12" db="EMBL/GenBank/DDBJ databases">
        <title>The Genome Sequence of Aphanomyces astaci APO3.</title>
        <authorList>
            <consortium name="The Broad Institute Genomics Platform"/>
            <person name="Russ C."/>
            <person name="Tyler B."/>
            <person name="van West P."/>
            <person name="Dieguez-Uribeondo J."/>
            <person name="Young S.K."/>
            <person name="Zeng Q."/>
            <person name="Gargeya S."/>
            <person name="Fitzgerald M."/>
            <person name="Abouelleil A."/>
            <person name="Alvarado L."/>
            <person name="Chapman S.B."/>
            <person name="Gainer-Dewar J."/>
            <person name="Goldberg J."/>
            <person name="Griggs A."/>
            <person name="Gujja S."/>
            <person name="Hansen M."/>
            <person name="Howarth C."/>
            <person name="Imamovic A."/>
            <person name="Ireland A."/>
            <person name="Larimer J."/>
            <person name="McCowan C."/>
            <person name="Murphy C."/>
            <person name="Pearson M."/>
            <person name="Poon T.W."/>
            <person name="Priest M."/>
            <person name="Roberts A."/>
            <person name="Saif S."/>
            <person name="Shea T."/>
            <person name="Sykes S."/>
            <person name="Wortman J."/>
            <person name="Nusbaum C."/>
            <person name="Birren B."/>
        </authorList>
    </citation>
    <scope>NUCLEOTIDE SEQUENCE [LARGE SCALE GENOMIC DNA]</scope>
    <source>
        <strain evidence="1">APO3</strain>
    </source>
</reference>
<gene>
    <name evidence="1" type="ORF">H257_12022</name>
</gene>
<dbReference type="GeneID" id="20814018"/>
<sequence>MDFKDEDDQLSIDLEDSSEYVQVCTADVLQPRMHGMWRSINLRGQTLLSLALLSSMQGDVGSKWKTTCGFY</sequence>
<name>W4G0K4_APHAT</name>
<proteinExistence type="predicted"/>
<dbReference type="RefSeq" id="XP_009837425.1">
    <property type="nucleotide sequence ID" value="XM_009839123.1"/>
</dbReference>
<evidence type="ECO:0000313" key="1">
    <source>
        <dbReference type="EMBL" id="ETV73220.1"/>
    </source>
</evidence>
<dbReference type="AlphaFoldDB" id="W4G0K4"/>
<protein>
    <submittedName>
        <fullName evidence="1">Uncharacterized protein</fullName>
    </submittedName>
</protein>